<accession>A0ABY2SMM1</accession>
<reference evidence="1 2" key="1">
    <citation type="submission" date="2019-04" db="EMBL/GenBank/DDBJ databases">
        <authorList>
            <person name="Li M."/>
            <person name="Gao C."/>
        </authorList>
    </citation>
    <scope>NUCLEOTIDE SEQUENCE [LARGE SCALE GENOMIC DNA]</scope>
    <source>
        <strain evidence="1 2">BGMRC 2031</strain>
    </source>
</reference>
<evidence type="ECO:0000313" key="1">
    <source>
        <dbReference type="EMBL" id="TKI05649.1"/>
    </source>
</evidence>
<protein>
    <submittedName>
        <fullName evidence="1">DUF1289 domain-containing protein</fullName>
    </submittedName>
</protein>
<sequence length="81" mass="9381">MPEQLEFFAIPSPCRGVCQSDARGYCLGCFRSRQERFEWGNMDDSQKQDVLRLCRQRFLRMRRGGNKTAPADDAPNQPNLL</sequence>
<dbReference type="InterPro" id="IPR010710">
    <property type="entry name" value="DUF1289"/>
</dbReference>
<dbReference type="Pfam" id="PF06945">
    <property type="entry name" value="DUF1289"/>
    <property type="match status" value="1"/>
</dbReference>
<comment type="caution">
    <text evidence="1">The sequence shown here is derived from an EMBL/GenBank/DDBJ whole genome shotgun (WGS) entry which is preliminary data.</text>
</comment>
<proteinExistence type="predicted"/>
<dbReference type="RefSeq" id="WP_136990653.1">
    <property type="nucleotide sequence ID" value="NZ_SZPQ01000018.1"/>
</dbReference>
<dbReference type="EMBL" id="SZPQ01000018">
    <property type="protein sequence ID" value="TKI05649.1"/>
    <property type="molecule type" value="Genomic_DNA"/>
</dbReference>
<dbReference type="Proteomes" id="UP000305202">
    <property type="component" value="Unassembled WGS sequence"/>
</dbReference>
<dbReference type="PANTHER" id="PTHR35175">
    <property type="entry name" value="DUF1289 DOMAIN-CONTAINING PROTEIN"/>
    <property type="match status" value="1"/>
</dbReference>
<gene>
    <name evidence="1" type="ORF">FCN80_13350</name>
</gene>
<keyword evidence="2" id="KW-1185">Reference proteome</keyword>
<name>A0ABY2SMM1_9HYPH</name>
<organism evidence="1 2">
    <name type="scientific">Martelella alba</name>
    <dbReference type="NCBI Taxonomy" id="2590451"/>
    <lineage>
        <taxon>Bacteria</taxon>
        <taxon>Pseudomonadati</taxon>
        <taxon>Pseudomonadota</taxon>
        <taxon>Alphaproteobacteria</taxon>
        <taxon>Hyphomicrobiales</taxon>
        <taxon>Aurantimonadaceae</taxon>
        <taxon>Martelella</taxon>
    </lineage>
</organism>
<dbReference type="PANTHER" id="PTHR35175:SF1">
    <property type="entry name" value="OXIDOREDUCTASE"/>
    <property type="match status" value="1"/>
</dbReference>
<evidence type="ECO:0000313" key="2">
    <source>
        <dbReference type="Proteomes" id="UP000305202"/>
    </source>
</evidence>